<protein>
    <submittedName>
        <fullName evidence="2">Uncharacterized protein</fullName>
    </submittedName>
</protein>
<evidence type="ECO:0000313" key="3">
    <source>
        <dbReference type="Proteomes" id="UP000008694"/>
    </source>
</evidence>
<dbReference type="AlphaFoldDB" id="D7M913"/>
<organism evidence="3">
    <name type="scientific">Arabidopsis lyrata subsp. lyrata</name>
    <name type="common">Lyre-leaved rock-cress</name>
    <dbReference type="NCBI Taxonomy" id="81972"/>
    <lineage>
        <taxon>Eukaryota</taxon>
        <taxon>Viridiplantae</taxon>
        <taxon>Streptophyta</taxon>
        <taxon>Embryophyta</taxon>
        <taxon>Tracheophyta</taxon>
        <taxon>Spermatophyta</taxon>
        <taxon>Magnoliopsida</taxon>
        <taxon>eudicotyledons</taxon>
        <taxon>Gunneridae</taxon>
        <taxon>Pentapetalae</taxon>
        <taxon>rosids</taxon>
        <taxon>malvids</taxon>
        <taxon>Brassicales</taxon>
        <taxon>Brassicaceae</taxon>
        <taxon>Camelineae</taxon>
        <taxon>Arabidopsis</taxon>
    </lineage>
</organism>
<evidence type="ECO:0000313" key="2">
    <source>
        <dbReference type="EMBL" id="EFH43949.1"/>
    </source>
</evidence>
<accession>D7M913</accession>
<keyword evidence="3" id="KW-1185">Reference proteome</keyword>
<reference evidence="3" key="1">
    <citation type="journal article" date="2011" name="Nat. Genet.">
        <title>The Arabidopsis lyrata genome sequence and the basis of rapid genome size change.</title>
        <authorList>
            <person name="Hu T.T."/>
            <person name="Pattyn P."/>
            <person name="Bakker E.G."/>
            <person name="Cao J."/>
            <person name="Cheng J.-F."/>
            <person name="Clark R.M."/>
            <person name="Fahlgren N."/>
            <person name="Fawcett J.A."/>
            <person name="Grimwood J."/>
            <person name="Gundlach H."/>
            <person name="Haberer G."/>
            <person name="Hollister J.D."/>
            <person name="Ossowski S."/>
            <person name="Ottilar R.P."/>
            <person name="Salamov A.A."/>
            <person name="Schneeberger K."/>
            <person name="Spannagl M."/>
            <person name="Wang X."/>
            <person name="Yang L."/>
            <person name="Nasrallah M.E."/>
            <person name="Bergelson J."/>
            <person name="Carrington J.C."/>
            <person name="Gaut B.S."/>
            <person name="Schmutz J."/>
            <person name="Mayer K.F.X."/>
            <person name="Van de Peer Y."/>
            <person name="Grigoriev I.V."/>
            <person name="Nordborg M."/>
            <person name="Weigel D."/>
            <person name="Guo Y.-L."/>
        </authorList>
    </citation>
    <scope>NUCLEOTIDE SEQUENCE [LARGE SCALE GENOMIC DNA]</scope>
    <source>
        <strain evidence="3">cv. MN47</strain>
    </source>
</reference>
<feature type="compositionally biased region" description="Acidic residues" evidence="1">
    <location>
        <begin position="141"/>
        <end position="151"/>
    </location>
</feature>
<feature type="region of interest" description="Disordered" evidence="1">
    <location>
        <begin position="106"/>
        <end position="172"/>
    </location>
</feature>
<dbReference type="Proteomes" id="UP000008694">
    <property type="component" value="Unassembled WGS sequence"/>
</dbReference>
<sequence length="172" mass="19556">MSSLGDQSENNNKISDNVPLAQHEILKGKYESLVTEHENLVKEHETLIKTLELIEKTHQITVEDLVKKKERESLVGKEEIEKFDNEIAEIKKMQEMLDKDIEYLKSRGETEVNGMSSGPSSARDAEKKRNLSKFASKEDVIEISDDDEGDQSESNIGNSNSSHKNIEYSFKL</sequence>
<dbReference type="Gramene" id="fgenesh1_pg.C_scaffold_7001567">
    <property type="protein sequence ID" value="fgenesh1_pg.C_scaffold_7001567"/>
    <property type="gene ID" value="fgenesh1_pg.C_scaffold_7001567"/>
</dbReference>
<feature type="compositionally biased region" description="Polar residues" evidence="1">
    <location>
        <begin position="152"/>
        <end position="163"/>
    </location>
</feature>
<gene>
    <name evidence="2" type="ORF">ARALYDRAFT_354394</name>
</gene>
<feature type="region of interest" description="Disordered" evidence="1">
    <location>
        <begin position="1"/>
        <end position="20"/>
    </location>
</feature>
<dbReference type="OrthoDB" id="1113711at2759"/>
<feature type="compositionally biased region" description="Basic and acidic residues" evidence="1">
    <location>
        <begin position="123"/>
        <end position="140"/>
    </location>
</feature>
<dbReference type="STRING" id="81972.D7M913"/>
<dbReference type="EMBL" id="GL348719">
    <property type="protein sequence ID" value="EFH43949.1"/>
    <property type="molecule type" value="Genomic_DNA"/>
</dbReference>
<dbReference type="HOGENOM" id="CLU_1761274_0_0_1"/>
<evidence type="ECO:0000256" key="1">
    <source>
        <dbReference type="SAM" id="MobiDB-lite"/>
    </source>
</evidence>
<feature type="compositionally biased region" description="Polar residues" evidence="1">
    <location>
        <begin position="1"/>
        <end position="15"/>
    </location>
</feature>
<name>D7M913_ARALL</name>
<proteinExistence type="predicted"/>
<dbReference type="KEGG" id="aly:9305835"/>